<evidence type="ECO:0000313" key="1">
    <source>
        <dbReference type="EMBL" id="KAF1809179.1"/>
    </source>
</evidence>
<reference evidence="3" key="2">
    <citation type="submission" date="2020-04" db="EMBL/GenBank/DDBJ databases">
        <authorList>
            <consortium name="NCBI Genome Project"/>
        </authorList>
    </citation>
    <scope>NUCLEOTIDE SEQUENCE</scope>
    <source>
        <strain evidence="3">CBS 781.70</strain>
    </source>
</reference>
<reference evidence="3" key="3">
    <citation type="submission" date="2025-04" db="UniProtKB">
        <authorList>
            <consortium name="RefSeq"/>
        </authorList>
    </citation>
    <scope>IDENTIFICATION</scope>
    <source>
        <strain evidence="3">CBS 781.70</strain>
    </source>
</reference>
<dbReference type="OrthoDB" id="2520703at2759"/>
<name>A0A6G1FU30_9PEZI</name>
<organism evidence="1">
    <name type="scientific">Eremomyces bilateralis CBS 781.70</name>
    <dbReference type="NCBI Taxonomy" id="1392243"/>
    <lineage>
        <taxon>Eukaryota</taxon>
        <taxon>Fungi</taxon>
        <taxon>Dikarya</taxon>
        <taxon>Ascomycota</taxon>
        <taxon>Pezizomycotina</taxon>
        <taxon>Dothideomycetes</taxon>
        <taxon>Dothideomycetes incertae sedis</taxon>
        <taxon>Eremomycetales</taxon>
        <taxon>Eremomycetaceae</taxon>
        <taxon>Eremomyces</taxon>
    </lineage>
</organism>
<gene>
    <name evidence="1 3" type="ORF">P152DRAFT_495130</name>
</gene>
<evidence type="ECO:0000313" key="2">
    <source>
        <dbReference type="Proteomes" id="UP000504638"/>
    </source>
</evidence>
<dbReference type="RefSeq" id="XP_033530810.1">
    <property type="nucleotide sequence ID" value="XM_033682232.1"/>
</dbReference>
<dbReference type="SUPFAM" id="SSF52047">
    <property type="entry name" value="RNI-like"/>
    <property type="match status" value="1"/>
</dbReference>
<dbReference type="GeneID" id="54422802"/>
<protein>
    <submittedName>
        <fullName evidence="1 3">Uncharacterized protein</fullName>
    </submittedName>
</protein>
<evidence type="ECO:0000313" key="3">
    <source>
        <dbReference type="RefSeq" id="XP_033530810.1"/>
    </source>
</evidence>
<dbReference type="EMBL" id="ML975175">
    <property type="protein sequence ID" value="KAF1809179.1"/>
    <property type="molecule type" value="Genomic_DNA"/>
</dbReference>
<dbReference type="AlphaFoldDB" id="A0A6G1FU30"/>
<accession>A0A6G1FU30</accession>
<keyword evidence="2" id="KW-1185">Reference proteome</keyword>
<reference evidence="1 3" key="1">
    <citation type="submission" date="2020-01" db="EMBL/GenBank/DDBJ databases">
        <authorList>
            <consortium name="DOE Joint Genome Institute"/>
            <person name="Haridas S."/>
            <person name="Albert R."/>
            <person name="Binder M."/>
            <person name="Bloem J."/>
            <person name="Labutti K."/>
            <person name="Salamov A."/>
            <person name="Andreopoulos B."/>
            <person name="Baker S.E."/>
            <person name="Barry K."/>
            <person name="Bills G."/>
            <person name="Bluhm B.H."/>
            <person name="Cannon C."/>
            <person name="Castanera R."/>
            <person name="Culley D.E."/>
            <person name="Daum C."/>
            <person name="Ezra D."/>
            <person name="Gonzalez J.B."/>
            <person name="Henrissat B."/>
            <person name="Kuo A."/>
            <person name="Liang C."/>
            <person name="Lipzen A."/>
            <person name="Lutzoni F."/>
            <person name="Magnuson J."/>
            <person name="Mondo S."/>
            <person name="Nolan M."/>
            <person name="Ohm R."/>
            <person name="Pangilinan J."/>
            <person name="Park H.-J."/>
            <person name="Ramirez L."/>
            <person name="Alfaro M."/>
            <person name="Sun H."/>
            <person name="Tritt A."/>
            <person name="Yoshinaga Y."/>
            <person name="Zwiers L.-H."/>
            <person name="Turgeon B.G."/>
            <person name="Goodwin S.B."/>
            <person name="Spatafora J.W."/>
            <person name="Crous P.W."/>
            <person name="Grigoriev I.V."/>
        </authorList>
    </citation>
    <scope>NUCLEOTIDE SEQUENCE</scope>
    <source>
        <strain evidence="1 3">CBS 781.70</strain>
    </source>
</reference>
<sequence>MADHSGPFRPDEASTDTHLIASPVYRLPLELLTLIAEHLGNDHVNISNEEQLYLHPTTMVTRPSWTRRRTEAAQRNLLSFCRVSHRFQSAGEPIFYREIVINNHSPSWIVSVICSLLDNPDRQHWVRSLTFSRCPIDHTPLCLGAHEEPDSRKTTSQLPLYIRQPLAEKLEYPLRIQLFRTIGDLNVPFHDSWIDALEHGDEDAEMAALLAIVPNLQEWNLMPPEEYLLRTKHVLSFCMLLVNTAYCRGTKMTMGLPLVLKNLRDVTVQEAWLSAISFSRLLRLPALRRLTFRYCTASNATHSNPSEEFSHYGLNKRTLSEPFASTVEELVLYNMRMNNELLDILPLMIVGASNLKSFRIQMELAEQPVDQILKKLSRSSTLEELEWSCVHPERPHLNESANPLRYLRRFKRLKRLTLCDACICRWLLFGSSLTMDPQIRLPPNLRSLDLHLGSGPIALSEDYFPVLGPVEHRRYPWFVSEPTVAILILLSQEMGEQEMEFLSTVRHVTDAGWEHILEDERIKNGWRELGIEIYVRTYFLRQRENEAIWQGWTEMKERNRIWGS</sequence>
<dbReference type="Proteomes" id="UP000504638">
    <property type="component" value="Unplaced"/>
</dbReference>
<proteinExistence type="predicted"/>